<comment type="subcellular location">
    <subcellularLocation>
        <location evidence="1">Cell membrane</location>
        <topology evidence="1">Multi-pass membrane protein</topology>
    </subcellularLocation>
</comment>
<accession>A0A5D0MEJ4</accession>
<dbReference type="PANTHER" id="PTHR34702:SF1">
    <property type="entry name" value="NA(+)_H(+) ANTIPORTER SUBUNIT F"/>
    <property type="match status" value="1"/>
</dbReference>
<keyword evidence="10" id="KW-1185">Reference proteome</keyword>
<keyword evidence="6 8" id="KW-1133">Transmembrane helix</keyword>
<feature type="transmembrane region" description="Helical" evidence="8">
    <location>
        <begin position="56"/>
        <end position="79"/>
    </location>
</feature>
<gene>
    <name evidence="9" type="ORF">FXF47_03680</name>
</gene>
<dbReference type="PANTHER" id="PTHR34702">
    <property type="entry name" value="NA(+)/H(+) ANTIPORTER SUBUNIT F1"/>
    <property type="match status" value="1"/>
</dbReference>
<evidence type="ECO:0000256" key="4">
    <source>
        <dbReference type="ARBA" id="ARBA00022475"/>
    </source>
</evidence>
<keyword evidence="4" id="KW-1003">Cell membrane</keyword>
<evidence type="ECO:0000256" key="5">
    <source>
        <dbReference type="ARBA" id="ARBA00022692"/>
    </source>
</evidence>
<organism evidence="9 10">
    <name type="scientific">Candidatus Mcinerneyibacterium aminivorans</name>
    <dbReference type="NCBI Taxonomy" id="2703815"/>
    <lineage>
        <taxon>Bacteria</taxon>
        <taxon>Candidatus Macinerneyibacteriota</taxon>
        <taxon>Candidatus Mcinerneyibacteria</taxon>
        <taxon>Candidatus Mcinerneyibacteriales</taxon>
        <taxon>Candidatus Mcinerneyibacteriaceae</taxon>
        <taxon>Candidatus Mcinerneyibacterium</taxon>
    </lineage>
</organism>
<evidence type="ECO:0000256" key="2">
    <source>
        <dbReference type="ARBA" id="ARBA00009212"/>
    </source>
</evidence>
<comment type="caution">
    <text evidence="9">The sequence shown here is derived from an EMBL/GenBank/DDBJ whole genome shotgun (WGS) entry which is preliminary data.</text>
</comment>
<dbReference type="EMBL" id="VSIX01000033">
    <property type="protein sequence ID" value="TYB31426.1"/>
    <property type="molecule type" value="Genomic_DNA"/>
</dbReference>
<keyword evidence="7 8" id="KW-0472">Membrane</keyword>
<proteinExistence type="inferred from homology"/>
<keyword evidence="3" id="KW-0813">Transport</keyword>
<comment type="similarity">
    <text evidence="2">Belongs to the CPA3 antiporters (TC 2.A.63) subunit F family.</text>
</comment>
<feature type="transmembrane region" description="Helical" evidence="8">
    <location>
        <begin position="31"/>
        <end position="50"/>
    </location>
</feature>
<sequence length="86" mass="9546">MITYIYWLLIISGVLLAVLRIILGPKLEDRIASLDGINVIITGAIVLLASTFNNSLYLDVALIYAVLAFLETVVISRIIEKNKELK</sequence>
<dbReference type="Proteomes" id="UP000324143">
    <property type="component" value="Unassembled WGS sequence"/>
</dbReference>
<dbReference type="AlphaFoldDB" id="A0A5D0MEJ4"/>
<keyword evidence="5 8" id="KW-0812">Transmembrane</keyword>
<evidence type="ECO:0000256" key="3">
    <source>
        <dbReference type="ARBA" id="ARBA00022448"/>
    </source>
</evidence>
<name>A0A5D0MEJ4_9BACT</name>
<dbReference type="Pfam" id="PF04066">
    <property type="entry name" value="MrpF_PhaF"/>
    <property type="match status" value="1"/>
</dbReference>
<evidence type="ECO:0000313" key="9">
    <source>
        <dbReference type="EMBL" id="TYB31426.1"/>
    </source>
</evidence>
<reference evidence="9" key="1">
    <citation type="submission" date="2019-08" db="EMBL/GenBank/DDBJ databases">
        <title>Genomic characterization of a novel candidate phylum (ARYD3) from a high temperature, high salinity tertiary oil reservoir in north central Oklahoma, USA.</title>
        <authorList>
            <person name="Youssef N.H."/>
            <person name="Yadav A."/>
            <person name="Elshahed M.S."/>
        </authorList>
    </citation>
    <scope>NUCLEOTIDE SEQUENCE [LARGE SCALE GENOMIC DNA]</scope>
    <source>
        <strain evidence="9">ARYD3</strain>
    </source>
</reference>
<dbReference type="NCBIfam" id="NF009246">
    <property type="entry name" value="PRK12599.1-5"/>
    <property type="match status" value="1"/>
</dbReference>
<evidence type="ECO:0000256" key="7">
    <source>
        <dbReference type="ARBA" id="ARBA00023136"/>
    </source>
</evidence>
<evidence type="ECO:0000313" key="10">
    <source>
        <dbReference type="Proteomes" id="UP000324143"/>
    </source>
</evidence>
<dbReference type="InterPro" id="IPR007208">
    <property type="entry name" value="MrpF/PhaF-like"/>
</dbReference>
<evidence type="ECO:0000256" key="6">
    <source>
        <dbReference type="ARBA" id="ARBA00022989"/>
    </source>
</evidence>
<dbReference type="GO" id="GO:0005886">
    <property type="term" value="C:plasma membrane"/>
    <property type="evidence" value="ECO:0007669"/>
    <property type="project" value="UniProtKB-SubCell"/>
</dbReference>
<evidence type="ECO:0000256" key="8">
    <source>
        <dbReference type="SAM" id="Phobius"/>
    </source>
</evidence>
<dbReference type="GO" id="GO:0015385">
    <property type="term" value="F:sodium:proton antiporter activity"/>
    <property type="evidence" value="ECO:0007669"/>
    <property type="project" value="TreeGrafter"/>
</dbReference>
<protein>
    <submittedName>
        <fullName evidence="9">Cation:proton antiporter</fullName>
    </submittedName>
</protein>
<feature type="transmembrane region" description="Helical" evidence="8">
    <location>
        <begin position="6"/>
        <end position="24"/>
    </location>
</feature>
<evidence type="ECO:0000256" key="1">
    <source>
        <dbReference type="ARBA" id="ARBA00004651"/>
    </source>
</evidence>